<keyword evidence="2" id="KW-1185">Reference proteome</keyword>
<reference evidence="1 2" key="1">
    <citation type="submission" date="2019-07" db="EMBL/GenBank/DDBJ databases">
        <title>WGS assembly of Gossypium tomentosum.</title>
        <authorList>
            <person name="Chen Z.J."/>
            <person name="Sreedasyam A."/>
            <person name="Ando A."/>
            <person name="Song Q."/>
            <person name="De L."/>
            <person name="Hulse-Kemp A."/>
            <person name="Ding M."/>
            <person name="Ye W."/>
            <person name="Kirkbride R."/>
            <person name="Jenkins J."/>
            <person name="Plott C."/>
            <person name="Lovell J."/>
            <person name="Lin Y.-M."/>
            <person name="Vaughn R."/>
            <person name="Liu B."/>
            <person name="Li W."/>
            <person name="Simpson S."/>
            <person name="Scheffler B."/>
            <person name="Saski C."/>
            <person name="Grover C."/>
            <person name="Hu G."/>
            <person name="Conover J."/>
            <person name="Carlson J."/>
            <person name="Shu S."/>
            <person name="Boston L."/>
            <person name="Williams M."/>
            <person name="Peterson D."/>
            <person name="Mcgee K."/>
            <person name="Jones D."/>
            <person name="Wendel J."/>
            <person name="Stelly D."/>
            <person name="Grimwood J."/>
            <person name="Schmutz J."/>
        </authorList>
    </citation>
    <scope>NUCLEOTIDE SEQUENCE [LARGE SCALE GENOMIC DNA]</scope>
    <source>
        <strain evidence="1">7179.01</strain>
    </source>
</reference>
<gene>
    <name evidence="1" type="ORF">ES332_A05G287400v1</name>
</gene>
<evidence type="ECO:0000313" key="1">
    <source>
        <dbReference type="EMBL" id="TYI29038.1"/>
    </source>
</evidence>
<evidence type="ECO:0000313" key="2">
    <source>
        <dbReference type="Proteomes" id="UP000322667"/>
    </source>
</evidence>
<dbReference type="Proteomes" id="UP000322667">
    <property type="component" value="Chromosome A05"/>
</dbReference>
<organism evidence="1 2">
    <name type="scientific">Gossypium tomentosum</name>
    <name type="common">Hawaiian cotton</name>
    <name type="synonym">Gossypium sandvicense</name>
    <dbReference type="NCBI Taxonomy" id="34277"/>
    <lineage>
        <taxon>Eukaryota</taxon>
        <taxon>Viridiplantae</taxon>
        <taxon>Streptophyta</taxon>
        <taxon>Embryophyta</taxon>
        <taxon>Tracheophyta</taxon>
        <taxon>Spermatophyta</taxon>
        <taxon>Magnoliopsida</taxon>
        <taxon>eudicotyledons</taxon>
        <taxon>Gunneridae</taxon>
        <taxon>Pentapetalae</taxon>
        <taxon>rosids</taxon>
        <taxon>malvids</taxon>
        <taxon>Malvales</taxon>
        <taxon>Malvaceae</taxon>
        <taxon>Malvoideae</taxon>
        <taxon>Gossypium</taxon>
    </lineage>
</organism>
<protein>
    <submittedName>
        <fullName evidence="1">Uncharacterized protein</fullName>
    </submittedName>
</protein>
<dbReference type="EMBL" id="CM017614">
    <property type="protein sequence ID" value="TYI29038.1"/>
    <property type="molecule type" value="Genomic_DNA"/>
</dbReference>
<name>A0A5D2QLF0_GOSTO</name>
<dbReference type="AlphaFoldDB" id="A0A5D2QLF0"/>
<sequence>MQQRLQASGQTSSSLLQLYQSQRAVPETSSSLQIDIKNCDCL</sequence>
<proteinExistence type="predicted"/>
<accession>A0A5D2QLF0</accession>